<sequence length="145" mass="15277">MGTRLGLHFRLVNALLILGLVAAVLAAALHVLIFWMESIAWEGPLARKTFGGTAEQARPHAFYAYNQGFYNLFLAIEALTGAALMAVGSGTWQTAGTTLALYGVGSMLAAALVLALKSPAHRTAACKQGVFPLIAVVFLVLGLLH</sequence>
<reference evidence="2 3" key="1">
    <citation type="submission" date="2017-10" db="EMBL/GenBank/DDBJ databases">
        <title>Draft genome sequence of cellulolytic Actinomyces sp CtC72 isolated from cattle rumen fluid.</title>
        <authorList>
            <person name="Joshi A.J."/>
            <person name="Vasudevan G."/>
            <person name="Lanjekar V.B."/>
            <person name="Hivarkar S."/>
            <person name="Engineer A."/>
            <person name="Pore S.D."/>
            <person name="Dhakephalkar P.K."/>
            <person name="Dagar S."/>
        </authorList>
    </citation>
    <scope>NUCLEOTIDE SEQUENCE [LARGE SCALE GENOMIC DNA]</scope>
    <source>
        <strain evidence="3">CtC72</strain>
    </source>
</reference>
<proteinExistence type="predicted"/>
<dbReference type="InterPro" id="IPR009732">
    <property type="entry name" value="DUF1304"/>
</dbReference>
<organism evidence="2 3">
    <name type="scientific">Actinomyces ruminis</name>
    <dbReference type="NCBI Taxonomy" id="1937003"/>
    <lineage>
        <taxon>Bacteria</taxon>
        <taxon>Bacillati</taxon>
        <taxon>Actinomycetota</taxon>
        <taxon>Actinomycetes</taxon>
        <taxon>Actinomycetales</taxon>
        <taxon>Actinomycetaceae</taxon>
        <taxon>Actinomyces</taxon>
    </lineage>
</organism>
<keyword evidence="1" id="KW-1133">Transmembrane helix</keyword>
<accession>A0ABX4MED4</accession>
<dbReference type="EMBL" id="MTPX02000001">
    <property type="protein sequence ID" value="PHP53813.1"/>
    <property type="molecule type" value="Genomic_DNA"/>
</dbReference>
<name>A0ABX4MED4_9ACTO</name>
<feature type="transmembrane region" description="Helical" evidence="1">
    <location>
        <begin position="128"/>
        <end position="144"/>
    </location>
</feature>
<evidence type="ECO:0000313" key="2">
    <source>
        <dbReference type="EMBL" id="PHP53813.1"/>
    </source>
</evidence>
<keyword evidence="1" id="KW-0812">Transmembrane</keyword>
<keyword evidence="3" id="KW-1185">Reference proteome</keyword>
<feature type="transmembrane region" description="Helical" evidence="1">
    <location>
        <begin position="99"/>
        <end position="116"/>
    </location>
</feature>
<gene>
    <name evidence="2" type="ORF">BW737_000130</name>
</gene>
<comment type="caution">
    <text evidence="2">The sequence shown here is derived from an EMBL/GenBank/DDBJ whole genome shotgun (WGS) entry which is preliminary data.</text>
</comment>
<protein>
    <submittedName>
        <fullName evidence="2">DUF1304 domain-containing protein</fullName>
    </submittedName>
</protein>
<dbReference type="Proteomes" id="UP000194577">
    <property type="component" value="Unassembled WGS sequence"/>
</dbReference>
<feature type="transmembrane region" description="Helical" evidence="1">
    <location>
        <begin position="12"/>
        <end position="35"/>
    </location>
</feature>
<keyword evidence="1" id="KW-0472">Membrane</keyword>
<dbReference type="Pfam" id="PF06993">
    <property type="entry name" value="DUF1304"/>
    <property type="match status" value="1"/>
</dbReference>
<evidence type="ECO:0000256" key="1">
    <source>
        <dbReference type="SAM" id="Phobius"/>
    </source>
</evidence>
<evidence type="ECO:0000313" key="3">
    <source>
        <dbReference type="Proteomes" id="UP000194577"/>
    </source>
</evidence>